<dbReference type="GeneID" id="100377894"/>
<evidence type="ECO:0000256" key="5">
    <source>
        <dbReference type="SAM" id="Phobius"/>
    </source>
</evidence>
<dbReference type="RefSeq" id="XP_006824201.1">
    <property type="nucleotide sequence ID" value="XM_006824138.1"/>
</dbReference>
<dbReference type="Pfam" id="PF00335">
    <property type="entry name" value="Tetraspanin"/>
    <property type="match status" value="1"/>
</dbReference>
<reference evidence="7" key="1">
    <citation type="submission" date="2025-08" db="UniProtKB">
        <authorList>
            <consortium name="RefSeq"/>
        </authorList>
    </citation>
    <scope>IDENTIFICATION</scope>
    <source>
        <tissue evidence="7">Testes</tissue>
    </source>
</reference>
<evidence type="ECO:0000313" key="6">
    <source>
        <dbReference type="Proteomes" id="UP000694865"/>
    </source>
</evidence>
<feature type="transmembrane region" description="Helical" evidence="5">
    <location>
        <begin position="75"/>
        <end position="101"/>
    </location>
</feature>
<protein>
    <submittedName>
        <fullName evidence="7">Tetraspanin-31-like</fullName>
    </submittedName>
</protein>
<evidence type="ECO:0000313" key="7">
    <source>
        <dbReference type="RefSeq" id="XP_006824201.1"/>
    </source>
</evidence>
<feature type="transmembrane region" description="Helical" evidence="5">
    <location>
        <begin position="12"/>
        <end position="33"/>
    </location>
</feature>
<evidence type="ECO:0000256" key="3">
    <source>
        <dbReference type="ARBA" id="ARBA00022989"/>
    </source>
</evidence>
<proteinExistence type="predicted"/>
<keyword evidence="2 5" id="KW-0812">Transmembrane</keyword>
<dbReference type="PANTHER" id="PTHR19282:SF452">
    <property type="entry name" value="LD03691P"/>
    <property type="match status" value="1"/>
</dbReference>
<sequence>MACGGFACSKNALVALNVLYMFVSFILIGVAAYGRILAIVTSIAIIGGIIACGVFLFFIALVGLVGAVKHHQVLLFFYMIILFLVFLLQFAISCACLALDLEARRQLVTAGWAHTSAQTKEEAQVRINCCGLYSQNETVPGQRDHPDCVDTHVPCCGEGKNIGDYCPECRTCIAAIEDTMEKALRISGGVGLFFSFTELLGVWLAVRYRNQKDPRANPSAFL</sequence>
<feature type="transmembrane region" description="Helical" evidence="5">
    <location>
        <begin position="39"/>
        <end position="68"/>
    </location>
</feature>
<evidence type="ECO:0000256" key="2">
    <source>
        <dbReference type="ARBA" id="ARBA00022692"/>
    </source>
</evidence>
<name>A0ABM0MW10_SACKO</name>
<keyword evidence="6" id="KW-1185">Reference proteome</keyword>
<evidence type="ECO:0000256" key="1">
    <source>
        <dbReference type="ARBA" id="ARBA00004141"/>
    </source>
</evidence>
<keyword evidence="4 5" id="KW-0472">Membrane</keyword>
<dbReference type="PANTHER" id="PTHR19282">
    <property type="entry name" value="TETRASPANIN"/>
    <property type="match status" value="1"/>
</dbReference>
<gene>
    <name evidence="7" type="primary">LOC100377894</name>
</gene>
<evidence type="ECO:0000256" key="4">
    <source>
        <dbReference type="ARBA" id="ARBA00023136"/>
    </source>
</evidence>
<comment type="subcellular location">
    <subcellularLocation>
        <location evidence="1">Membrane</location>
        <topology evidence="1">Multi-pass membrane protein</topology>
    </subcellularLocation>
</comment>
<accession>A0ABM0MW10</accession>
<dbReference type="PRINTS" id="PR00259">
    <property type="entry name" value="TMFOUR"/>
</dbReference>
<organism evidence="6 7">
    <name type="scientific">Saccoglossus kowalevskii</name>
    <name type="common">Acorn worm</name>
    <dbReference type="NCBI Taxonomy" id="10224"/>
    <lineage>
        <taxon>Eukaryota</taxon>
        <taxon>Metazoa</taxon>
        <taxon>Hemichordata</taxon>
        <taxon>Enteropneusta</taxon>
        <taxon>Harrimaniidae</taxon>
        <taxon>Saccoglossus</taxon>
    </lineage>
</organism>
<feature type="transmembrane region" description="Helical" evidence="5">
    <location>
        <begin position="186"/>
        <end position="206"/>
    </location>
</feature>
<dbReference type="InterPro" id="IPR018499">
    <property type="entry name" value="Tetraspanin/Peripherin"/>
</dbReference>
<dbReference type="Proteomes" id="UP000694865">
    <property type="component" value="Unplaced"/>
</dbReference>
<keyword evidence="3 5" id="KW-1133">Transmembrane helix</keyword>